<sequence length="309" mass="32083">MSDQPTQRPWPAPSPDAGWWRGEAAGIPPAPSGTPSPVLDDGPVARIEAPGPRPDDFPLWPTTTTVTVASPVPAVATEEAVATDRTAAAEDADATQERETAGLTGAMAVQDRPAGRTDQWPVPAMRVMRHPRPSGGPPPSRKSRRARKPRNPAAGLVSMLLTALLAGFFAWTSAEPFWLDMGHAVRGTATVTSCEGSGVLRRCLATFAATGPGAGEPVDGVSLVGAEKAPGTALEARMVPDGRIAYAGSLSGLRVRWAVGLVLVVLCGLALSWLTGAWRLGGRRTRLAAWSLTTAAPLVLAAGIVLASY</sequence>
<feature type="region of interest" description="Disordered" evidence="1">
    <location>
        <begin position="79"/>
        <end position="151"/>
    </location>
</feature>
<keyword evidence="4" id="KW-1185">Reference proteome</keyword>
<feature type="region of interest" description="Disordered" evidence="1">
    <location>
        <begin position="1"/>
        <end position="63"/>
    </location>
</feature>
<keyword evidence="2" id="KW-0472">Membrane</keyword>
<accession>A0ABY5Z742</accession>
<gene>
    <name evidence="3" type="ORF">Drose_03770</name>
</gene>
<dbReference type="Proteomes" id="UP001058271">
    <property type="component" value="Chromosome"/>
</dbReference>
<protein>
    <submittedName>
        <fullName evidence="3">Uncharacterized protein</fullName>
    </submittedName>
</protein>
<feature type="compositionally biased region" description="Basic residues" evidence="1">
    <location>
        <begin position="141"/>
        <end position="150"/>
    </location>
</feature>
<reference evidence="3" key="1">
    <citation type="submission" date="2021-04" db="EMBL/GenBank/DDBJ databases">
        <title>Biosynthetic gene clusters of Dactylosporangioum roseum.</title>
        <authorList>
            <person name="Hartkoorn R.C."/>
            <person name="Beaudoing E."/>
            <person name="Hot D."/>
            <person name="Moureu S."/>
        </authorList>
    </citation>
    <scope>NUCLEOTIDE SEQUENCE</scope>
    <source>
        <strain evidence="3">NRRL B-16295</strain>
    </source>
</reference>
<feature type="transmembrane region" description="Helical" evidence="2">
    <location>
        <begin position="287"/>
        <end position="307"/>
    </location>
</feature>
<evidence type="ECO:0000313" key="4">
    <source>
        <dbReference type="Proteomes" id="UP001058271"/>
    </source>
</evidence>
<evidence type="ECO:0000256" key="2">
    <source>
        <dbReference type="SAM" id="Phobius"/>
    </source>
</evidence>
<feature type="transmembrane region" description="Helical" evidence="2">
    <location>
        <begin position="151"/>
        <end position="171"/>
    </location>
</feature>
<feature type="transmembrane region" description="Helical" evidence="2">
    <location>
        <begin position="255"/>
        <end position="275"/>
    </location>
</feature>
<dbReference type="EMBL" id="CP073721">
    <property type="protein sequence ID" value="UWZ37411.1"/>
    <property type="molecule type" value="Genomic_DNA"/>
</dbReference>
<keyword evidence="2" id="KW-0812">Transmembrane</keyword>
<proteinExistence type="predicted"/>
<keyword evidence="2" id="KW-1133">Transmembrane helix</keyword>
<dbReference type="RefSeq" id="WP_260726768.1">
    <property type="nucleotide sequence ID" value="NZ_BAAABS010000073.1"/>
</dbReference>
<name>A0ABY5Z742_9ACTN</name>
<organism evidence="3 4">
    <name type="scientific">Dactylosporangium roseum</name>
    <dbReference type="NCBI Taxonomy" id="47989"/>
    <lineage>
        <taxon>Bacteria</taxon>
        <taxon>Bacillati</taxon>
        <taxon>Actinomycetota</taxon>
        <taxon>Actinomycetes</taxon>
        <taxon>Micromonosporales</taxon>
        <taxon>Micromonosporaceae</taxon>
        <taxon>Dactylosporangium</taxon>
    </lineage>
</organism>
<evidence type="ECO:0000313" key="3">
    <source>
        <dbReference type="EMBL" id="UWZ37411.1"/>
    </source>
</evidence>
<evidence type="ECO:0000256" key="1">
    <source>
        <dbReference type="SAM" id="MobiDB-lite"/>
    </source>
</evidence>